<evidence type="ECO:0000256" key="10">
    <source>
        <dbReference type="ARBA" id="ARBA00023329"/>
    </source>
</evidence>
<dbReference type="AlphaFoldDB" id="A0A2Y9DDW5"/>
<keyword evidence="4" id="KW-0732">Signal</keyword>
<dbReference type="InterPro" id="IPR038112">
    <property type="entry name" value="Receptor_IA-2_ectodomain_sf"/>
</dbReference>
<keyword evidence="6" id="KW-0770">Synapse</keyword>
<organism evidence="16 17">
    <name type="scientific">Trichechus manatus latirostris</name>
    <name type="common">Florida manatee</name>
    <dbReference type="NCBI Taxonomy" id="127582"/>
    <lineage>
        <taxon>Eukaryota</taxon>
        <taxon>Metazoa</taxon>
        <taxon>Chordata</taxon>
        <taxon>Craniata</taxon>
        <taxon>Vertebrata</taxon>
        <taxon>Euteleostomi</taxon>
        <taxon>Mammalia</taxon>
        <taxon>Eutheria</taxon>
        <taxon>Afrotheria</taxon>
        <taxon>Sirenia</taxon>
        <taxon>Trichechidae</taxon>
        <taxon>Trichechus</taxon>
    </lineage>
</organism>
<feature type="compositionally biased region" description="Basic and acidic residues" evidence="13">
    <location>
        <begin position="534"/>
        <end position="548"/>
    </location>
</feature>
<proteinExistence type="inferred from homology"/>
<dbReference type="Proteomes" id="UP000248480">
    <property type="component" value="Unplaced"/>
</dbReference>
<dbReference type="CTD" id="5799"/>
<keyword evidence="5" id="KW-1133">Transmembrane helix</keyword>
<dbReference type="GO" id="GO:0035773">
    <property type="term" value="P:insulin secretion involved in cellular response to glucose stimulus"/>
    <property type="evidence" value="ECO:0007669"/>
    <property type="project" value="TreeGrafter"/>
</dbReference>
<dbReference type="PANTHER" id="PTHR46106">
    <property type="entry name" value="IA-2 PROTEIN TYROSINE PHOSPHATASE, ISOFORM C"/>
    <property type="match status" value="1"/>
</dbReference>
<dbReference type="RefSeq" id="XP_004372846.1">
    <property type="nucleotide sequence ID" value="XM_004372789.1"/>
</dbReference>
<dbReference type="KEGG" id="tmu:101353299"/>
<keyword evidence="3" id="KW-0812">Transmembrane</keyword>
<dbReference type="GO" id="GO:0004725">
    <property type="term" value="F:protein tyrosine phosphatase activity"/>
    <property type="evidence" value="ECO:0007669"/>
    <property type="project" value="InterPro"/>
</dbReference>
<dbReference type="FunCoup" id="A0A2Y9DDW5">
    <property type="interactions" value="400"/>
</dbReference>
<evidence type="ECO:0000256" key="9">
    <source>
        <dbReference type="ARBA" id="ARBA00023180"/>
    </source>
</evidence>
<name>A0A2Y9DDW5_TRIMA</name>
<evidence type="ECO:0000256" key="12">
    <source>
        <dbReference type="ARBA" id="ARBA00034103"/>
    </source>
</evidence>
<dbReference type="InterPro" id="IPR000242">
    <property type="entry name" value="PTP_cat"/>
</dbReference>
<dbReference type="SUPFAM" id="SSF52799">
    <property type="entry name" value="(Phosphotyrosine protein) phosphatases II"/>
    <property type="match status" value="1"/>
</dbReference>
<feature type="domain" description="Tyrosine-protein phosphatase" evidence="14">
    <location>
        <begin position="824"/>
        <end position="1084"/>
    </location>
</feature>
<feature type="region of interest" description="Disordered" evidence="13">
    <location>
        <begin position="755"/>
        <end position="798"/>
    </location>
</feature>
<evidence type="ECO:0000259" key="15">
    <source>
        <dbReference type="PROSITE" id="PS50056"/>
    </source>
</evidence>
<evidence type="ECO:0000256" key="3">
    <source>
        <dbReference type="ARBA" id="ARBA00022692"/>
    </source>
</evidence>
<dbReference type="SMART" id="SM00194">
    <property type="entry name" value="PTPc"/>
    <property type="match status" value="1"/>
</dbReference>
<evidence type="ECO:0000256" key="1">
    <source>
        <dbReference type="ARBA" id="ARBA00004212"/>
    </source>
</evidence>
<evidence type="ECO:0000256" key="11">
    <source>
        <dbReference type="ARBA" id="ARBA00025723"/>
    </source>
</evidence>
<protein>
    <submittedName>
        <fullName evidence="17">Receptor-type tyrosine-protein phosphatase N2</fullName>
    </submittedName>
</protein>
<evidence type="ECO:0000256" key="7">
    <source>
        <dbReference type="ARBA" id="ARBA00023136"/>
    </source>
</evidence>
<reference evidence="17" key="1">
    <citation type="submission" date="2025-08" db="UniProtKB">
        <authorList>
            <consortium name="RefSeq"/>
        </authorList>
    </citation>
    <scope>IDENTIFICATION</scope>
</reference>
<feature type="compositionally biased region" description="Polar residues" evidence="13">
    <location>
        <begin position="767"/>
        <end position="777"/>
    </location>
</feature>
<dbReference type="GO" id="GO:0030658">
    <property type="term" value="C:transport vesicle membrane"/>
    <property type="evidence" value="ECO:0007669"/>
    <property type="project" value="UniProtKB-SubCell"/>
</dbReference>
<dbReference type="InterPro" id="IPR016130">
    <property type="entry name" value="Tyr_Pase_AS"/>
</dbReference>
<gene>
    <name evidence="17" type="primary">PTPRN2</name>
</gene>
<evidence type="ECO:0000256" key="8">
    <source>
        <dbReference type="ARBA" id="ARBA00023170"/>
    </source>
</evidence>
<dbReference type="GO" id="GO:0030141">
    <property type="term" value="C:secretory granule"/>
    <property type="evidence" value="ECO:0007669"/>
    <property type="project" value="InterPro"/>
</dbReference>
<dbReference type="PROSITE" id="PS00383">
    <property type="entry name" value="TYR_PHOSPHATASE_1"/>
    <property type="match status" value="1"/>
</dbReference>
<evidence type="ECO:0000256" key="13">
    <source>
        <dbReference type="SAM" id="MobiDB-lite"/>
    </source>
</evidence>
<dbReference type="FunFam" id="3.90.190.10:FF:000017">
    <property type="entry name" value="receptor-type tyrosine-protein phosphatase-like N isoform X2"/>
    <property type="match status" value="1"/>
</dbReference>
<dbReference type="InParanoid" id="A0A2Y9DDW5"/>
<sequence>MAALYGVFGRCQRIPVIDIHQYEVSPAVLQHLRATLQKLSRTGFTWQDDYTQCVMAQELSNLPKTYLRRSEASSRECSNLARVSKQSIDNERRYSLENDVTLAKTLQQYLPFLGVLSQAKASNIRGWSARPAFACPEPLGGAVLGSDTPGDRASEPRQWQPGTGLGAPRETERGPRHSQSGPSPAAAPSAGPATGHAFFRLLRLPQRRLGPGQPEAAPRGGGHPLAPPPAEKDRTDSSSDDAFPESVLTYVAGISKGSSSALTYPPMSRANHPEDLARRTLGPLQPNELSAKVDSGVDRQNLIAALSTYAAQRPAAPVLGRDSTLPAGRSDQLPPGKDDLGVLYLPQARLRALRPVSASTALQTWPSALGDPKEPLSAGDEAFIQNLLKDLRKHQVRVDDLSLLELDEMASVTADAMQGGDTQEDQESTGQEVEGKPREQADSSEAALYENDKKAEDSLQDTRVQEDDDKIYEEVKRLNVKLGDLLKEHKPQHLPEALPLYKSFKTDIKKSEDPESSEENIGVENVKSQTYSKELFDKKPNSEPRVDGLGDDQNWIPGALKQDESLQAGSQQHPGTGLQLEVKSSDDEEYGYIVTEKDPLSLEKGKKLIEDIAHLLKVPISNFADISVLGPAVTFRVSSNIQNVTAAGVAKAAVDNKDKLEETSGLKILQTGIGLKSKLKLLPRQVEQEDSTKFVVLTLVSIACIIGVLLASGAIYCLRHSSHYKLKETLSGLGGDPGSDATAAYQELCRQRMAGRSVERPEPLHTSRINSVSSQFSDGPMPSPSARSSTSSWSEEPVQSNMDISTGHMILSYMEDHLKNKNRLEKEWEALCAYQAEPNSSMVAQREDNMQKNRSSAVLTYDHSRILLKLENSHSNSDYINASPIMDHDPRSPAYIATQGPLPATVADFWQMVWESGCVVIVMLTPLTENGVKQCYHYWPDEGSNLYHIYEVNLVSEHIWCEDFLVRSFYLKNLQTSETRTVTQFHFLSWYDQGVPSSARSLLDFRRKVNKCYRGRSCPIIVHCSDGAGRSGTYVLVDMVLNKMAKGAKEIDIAATLEHLRDQRPGMVQTKEQFEFALTAVAEEVNAILKALPQ</sequence>
<dbReference type="Gene3D" id="3.30.70.2470">
    <property type="entry name" value="Protein-tyrosine phosphatase receptor IA-2 ectodomain"/>
    <property type="match status" value="1"/>
</dbReference>
<dbReference type="PANTHER" id="PTHR46106:SF5">
    <property type="entry name" value="RECEPTOR-TYPE TYROSINE-PROTEIN PHOSPHATASE N2"/>
    <property type="match status" value="1"/>
</dbReference>
<dbReference type="Gene3D" id="3.90.190.10">
    <property type="entry name" value="Protein tyrosine phosphatase superfamily"/>
    <property type="match status" value="1"/>
</dbReference>
<keyword evidence="9" id="KW-0325">Glycoprotein</keyword>
<dbReference type="STRING" id="127582.A0A2Y9DDW5"/>
<dbReference type="CDD" id="cd14610">
    <property type="entry name" value="R-PTP-N2"/>
    <property type="match status" value="1"/>
</dbReference>
<keyword evidence="10" id="KW-0968">Cytoplasmic vesicle</keyword>
<feature type="domain" description="Tyrosine specific protein phosphatases" evidence="15">
    <location>
        <begin position="1003"/>
        <end position="1075"/>
    </location>
</feature>
<dbReference type="InterPro" id="IPR021613">
    <property type="entry name" value="Receptor_IA-2_dom"/>
</dbReference>
<dbReference type="SMART" id="SM01305">
    <property type="entry name" value="RESP18"/>
    <property type="match status" value="1"/>
</dbReference>
<evidence type="ECO:0000256" key="2">
    <source>
        <dbReference type="ARBA" id="ARBA00022553"/>
    </source>
</evidence>
<evidence type="ECO:0000256" key="4">
    <source>
        <dbReference type="ARBA" id="ARBA00022729"/>
    </source>
</evidence>
<dbReference type="InterPro" id="IPR003595">
    <property type="entry name" value="Tyr_Pase_cat"/>
</dbReference>
<feature type="region of interest" description="Disordered" evidence="13">
    <location>
        <begin position="208"/>
        <end position="242"/>
    </location>
</feature>
<feature type="region of interest" description="Disordered" evidence="13">
    <location>
        <begin position="140"/>
        <end position="193"/>
    </location>
</feature>
<dbReference type="InterPro" id="IPR000387">
    <property type="entry name" value="Tyr_Pase_dom"/>
</dbReference>
<dbReference type="GeneID" id="101353299"/>
<evidence type="ECO:0000313" key="16">
    <source>
        <dbReference type="Proteomes" id="UP000248480"/>
    </source>
</evidence>
<dbReference type="GO" id="GO:0051046">
    <property type="term" value="P:regulation of secretion"/>
    <property type="evidence" value="ECO:0007669"/>
    <property type="project" value="TreeGrafter"/>
</dbReference>
<dbReference type="PROSITE" id="PS50055">
    <property type="entry name" value="TYR_PHOSPHATASE_PTP"/>
    <property type="match status" value="1"/>
</dbReference>
<evidence type="ECO:0000256" key="6">
    <source>
        <dbReference type="ARBA" id="ARBA00023018"/>
    </source>
</evidence>
<evidence type="ECO:0000313" key="17">
    <source>
        <dbReference type="RefSeq" id="XP_004372846.1"/>
    </source>
</evidence>
<dbReference type="Pfam" id="PF14948">
    <property type="entry name" value="RESP18"/>
    <property type="match status" value="1"/>
</dbReference>
<dbReference type="PROSITE" id="PS50056">
    <property type="entry name" value="TYR_PHOSPHATASE_2"/>
    <property type="match status" value="1"/>
</dbReference>
<dbReference type="SMART" id="SM00404">
    <property type="entry name" value="PTPc_motif"/>
    <property type="match status" value="1"/>
</dbReference>
<keyword evidence="7" id="KW-0472">Membrane</keyword>
<feature type="compositionally biased region" description="Low complexity" evidence="13">
    <location>
        <begin position="784"/>
        <end position="798"/>
    </location>
</feature>
<dbReference type="InterPro" id="IPR029403">
    <property type="entry name" value="RESP18_dom"/>
</dbReference>
<keyword evidence="2" id="KW-0597">Phosphoprotein</keyword>
<comment type="subcellular location">
    <subcellularLocation>
        <location evidence="1">Cytoplasmic vesicle</location>
        <location evidence="1">Secretory vesicle membrane</location>
        <topology evidence="1">Single-pass type I membrane protein</topology>
    </subcellularLocation>
    <subcellularLocation>
        <location evidence="12">Synapse</location>
    </subcellularLocation>
</comment>
<dbReference type="Pfam" id="PF11548">
    <property type="entry name" value="Receptor_IA-2"/>
    <property type="match status" value="1"/>
</dbReference>
<dbReference type="InterPro" id="IPR033522">
    <property type="entry name" value="IA-2/IA-2_beta"/>
</dbReference>
<feature type="region of interest" description="Disordered" evidence="13">
    <location>
        <begin position="509"/>
        <end position="557"/>
    </location>
</feature>
<feature type="compositionally biased region" description="Low complexity" evidence="13">
    <location>
        <begin position="180"/>
        <end position="193"/>
    </location>
</feature>
<dbReference type="OrthoDB" id="9880441at2759"/>
<feature type="region of interest" description="Disordered" evidence="13">
    <location>
        <begin position="416"/>
        <end position="444"/>
    </location>
</feature>
<dbReference type="Pfam" id="PF00102">
    <property type="entry name" value="Y_phosphatase"/>
    <property type="match status" value="1"/>
</dbReference>
<dbReference type="GO" id="GO:0045202">
    <property type="term" value="C:synapse"/>
    <property type="evidence" value="ECO:0007669"/>
    <property type="project" value="UniProtKB-SubCell"/>
</dbReference>
<dbReference type="PRINTS" id="PR00700">
    <property type="entry name" value="PRTYPHPHTASE"/>
</dbReference>
<accession>A0A2Y9DDW5</accession>
<keyword evidence="8 17" id="KW-0675">Receptor</keyword>
<comment type="similarity">
    <text evidence="11">Belongs to the protein-tyrosine phosphatase family. Receptor class 8 subfamily.</text>
</comment>
<evidence type="ECO:0000256" key="5">
    <source>
        <dbReference type="ARBA" id="ARBA00022989"/>
    </source>
</evidence>
<dbReference type="InterPro" id="IPR029021">
    <property type="entry name" value="Prot-tyrosine_phosphatase-like"/>
</dbReference>
<evidence type="ECO:0000259" key="14">
    <source>
        <dbReference type="PROSITE" id="PS50055"/>
    </source>
</evidence>
<keyword evidence="16" id="KW-1185">Reference proteome</keyword>
<dbReference type="FunFam" id="3.30.70.2470:FF:000001">
    <property type="entry name" value="receptor-type tyrosine-protein phosphatase-like N isoform X1"/>
    <property type="match status" value="1"/>
</dbReference>